<gene>
    <name evidence="3" type="ORF">OT_ostta01g05350</name>
</gene>
<name>A0A090N2U5_OSTTA</name>
<comment type="caution">
    <text evidence="3">The sequence shown here is derived from an EMBL/GenBank/DDBJ whole genome shotgun (WGS) entry which is preliminary data.</text>
</comment>
<proteinExistence type="predicted"/>
<dbReference type="EMBL" id="CAID01000001">
    <property type="protein sequence ID" value="CEF96848.1"/>
    <property type="molecule type" value="Genomic_DNA"/>
</dbReference>
<organism evidence="3 4">
    <name type="scientific">Ostreococcus tauri</name>
    <name type="common">Marine green alga</name>
    <dbReference type="NCBI Taxonomy" id="70448"/>
    <lineage>
        <taxon>Eukaryota</taxon>
        <taxon>Viridiplantae</taxon>
        <taxon>Chlorophyta</taxon>
        <taxon>Mamiellophyceae</taxon>
        <taxon>Mamiellales</taxon>
        <taxon>Bathycoccaceae</taxon>
        <taxon>Ostreococcus</taxon>
    </lineage>
</organism>
<dbReference type="GeneID" id="9832479"/>
<feature type="transmembrane region" description="Helical" evidence="2">
    <location>
        <begin position="209"/>
        <end position="227"/>
    </location>
</feature>
<keyword evidence="2" id="KW-0472">Membrane</keyword>
<feature type="transmembrane region" description="Helical" evidence="2">
    <location>
        <begin position="168"/>
        <end position="188"/>
    </location>
</feature>
<reference evidence="3 4" key="2">
    <citation type="journal article" date="2014" name="BMC Genomics">
        <title>An improved genome of the model marine alga Ostreococcus tauri unfolds by assessing Illumina de novo assemblies.</title>
        <authorList>
            <person name="Blanc-Mathieu R."/>
            <person name="Verhelst B."/>
            <person name="Derelle E."/>
            <person name="Rombauts S."/>
            <person name="Bouget F.Y."/>
            <person name="Carre I."/>
            <person name="Chateau A."/>
            <person name="Eyre-Walker A."/>
            <person name="Grimsley N."/>
            <person name="Moreau H."/>
            <person name="Piegu B."/>
            <person name="Rivals E."/>
            <person name="Schackwitz W."/>
            <person name="Van de Peer Y."/>
            <person name="Piganeau G."/>
        </authorList>
    </citation>
    <scope>NUCLEOTIDE SEQUENCE [LARGE SCALE GENOMIC DNA]</scope>
    <source>
        <strain evidence="4">OTTH 0595 / CCAP 157/2 / RCC745</strain>
    </source>
</reference>
<dbReference type="Proteomes" id="UP000009170">
    <property type="component" value="Unassembled WGS sequence"/>
</dbReference>
<dbReference type="RefSeq" id="XP_003074588.2">
    <property type="nucleotide sequence ID" value="XM_003074541.2"/>
</dbReference>
<feature type="transmembrane region" description="Helical" evidence="2">
    <location>
        <begin position="247"/>
        <end position="266"/>
    </location>
</feature>
<protein>
    <submittedName>
        <fullName evidence="3">Unnamed product</fullName>
    </submittedName>
</protein>
<feature type="transmembrane region" description="Helical" evidence="2">
    <location>
        <begin position="311"/>
        <end position="330"/>
    </location>
</feature>
<feature type="compositionally biased region" description="Basic and acidic residues" evidence="1">
    <location>
        <begin position="16"/>
        <end position="29"/>
    </location>
</feature>
<keyword evidence="2" id="KW-1133">Transmembrane helix</keyword>
<dbReference type="KEGG" id="ota:OT_ostta01g05350"/>
<evidence type="ECO:0000313" key="4">
    <source>
        <dbReference type="Proteomes" id="UP000009170"/>
    </source>
</evidence>
<dbReference type="AlphaFoldDB" id="A0A090N2U5"/>
<accession>A0A090N2U5</accession>
<dbReference type="OrthoDB" id="10558292at2759"/>
<feature type="region of interest" description="Disordered" evidence="1">
    <location>
        <begin position="1"/>
        <end position="54"/>
    </location>
</feature>
<reference evidence="4" key="1">
    <citation type="journal article" date="2006" name="Proc. Natl. Acad. Sci. U.S.A.">
        <title>Genome analysis of the smallest free-living eukaryote Ostreococcus tauri unveils many unique features.</title>
        <authorList>
            <person name="Derelle E."/>
            <person name="Ferraz C."/>
            <person name="Rombauts S."/>
            <person name="Rouze P."/>
            <person name="Worden A.Z."/>
            <person name="Robbens S."/>
            <person name="Partensky F."/>
            <person name="Degroeve S."/>
            <person name="Echeynie S."/>
            <person name="Cooke R."/>
            <person name="Saeys Y."/>
            <person name="Wuyts J."/>
            <person name="Jabbari K."/>
            <person name="Bowler C."/>
            <person name="Panaud O."/>
            <person name="Piegu B."/>
            <person name="Ball S.G."/>
            <person name="Ral J.-P."/>
            <person name="Bouget F.-Y."/>
            <person name="Piganeau G."/>
            <person name="De Baets B."/>
            <person name="Picard A."/>
            <person name="Delseny M."/>
            <person name="Demaille J."/>
            <person name="Van de Peer Y."/>
            <person name="Moreau H."/>
        </authorList>
    </citation>
    <scope>NUCLEOTIDE SEQUENCE [LARGE SCALE GENOMIC DNA]</scope>
    <source>
        <strain evidence="4">OTTH 0595 / CCAP 157/2 / RCC745</strain>
    </source>
</reference>
<keyword evidence="4" id="KW-1185">Reference proteome</keyword>
<evidence type="ECO:0000313" key="3">
    <source>
        <dbReference type="EMBL" id="CEF96848.1"/>
    </source>
</evidence>
<feature type="transmembrane region" description="Helical" evidence="2">
    <location>
        <begin position="63"/>
        <end position="87"/>
    </location>
</feature>
<evidence type="ECO:0000256" key="2">
    <source>
        <dbReference type="SAM" id="Phobius"/>
    </source>
</evidence>
<keyword evidence="2" id="KW-0812">Transmembrane</keyword>
<evidence type="ECO:0000256" key="1">
    <source>
        <dbReference type="SAM" id="MobiDB-lite"/>
    </source>
</evidence>
<dbReference type="InParanoid" id="A0A090N2U5"/>
<sequence length="356" mass="39100">MPTTTRAMRSRARAPARSDSRARVRETSSAKEGSGPTRGREDGGRRAGASRGRGRDRAIRRASLVNAAFAVVLAGCFSPIGLGLGGWRSDELFDLAGDEPQMEFFSISSWIGLTHLREFVETIFIMWVGDEAANARWAMRGEGMNFVRVGLLVLEGRSVAGTAKLKSVYRYIALGASAVIGMLYRTALSGTSPAARRLPMLRLYNSAHNVLLLSWAMLVLYACTFIFHDDPVQLYYLKKGTRVEAAMQNWMLVGITTCIMSVQTALTSLSTVMQAKYCLLHVFIESVALVQMLWQELSLGLFTAGIVEGQIFNHLFIKLTLVIPLIYGYLSDRNRCNSPLNSLSGSLGSAGSRRRA</sequence>
<feature type="transmembrane region" description="Helical" evidence="2">
    <location>
        <begin position="278"/>
        <end position="295"/>
    </location>
</feature>